<dbReference type="EMBL" id="SSOB01000023">
    <property type="protein sequence ID" value="THF76731.1"/>
    <property type="molecule type" value="Genomic_DNA"/>
</dbReference>
<comment type="caution">
    <text evidence="3">The sequence shown here is derived from an EMBL/GenBank/DDBJ whole genome shotgun (WGS) entry which is preliminary data.</text>
</comment>
<dbReference type="InterPro" id="IPR050490">
    <property type="entry name" value="Bact_solute-bd_prot1"/>
</dbReference>
<name>A0A4S4BP95_9BACL</name>
<dbReference type="OrthoDB" id="9787283at2"/>
<feature type="compositionally biased region" description="Low complexity" evidence="2">
    <location>
        <begin position="66"/>
        <end position="88"/>
    </location>
</feature>
<evidence type="ECO:0000256" key="2">
    <source>
        <dbReference type="SAM" id="MobiDB-lite"/>
    </source>
</evidence>
<dbReference type="Proteomes" id="UP000310636">
    <property type="component" value="Unassembled WGS sequence"/>
</dbReference>
<evidence type="ECO:0000313" key="3">
    <source>
        <dbReference type="EMBL" id="THF76731.1"/>
    </source>
</evidence>
<dbReference type="SUPFAM" id="SSF53850">
    <property type="entry name" value="Periplasmic binding protein-like II"/>
    <property type="match status" value="1"/>
</dbReference>
<dbReference type="Gene3D" id="3.40.190.10">
    <property type="entry name" value="Periplasmic binding protein-like II"/>
    <property type="match status" value="2"/>
</dbReference>
<feature type="compositionally biased region" description="Polar residues" evidence="2">
    <location>
        <begin position="12"/>
        <end position="28"/>
    </location>
</feature>
<dbReference type="CDD" id="cd13580">
    <property type="entry name" value="PBP2_AlgQ_like_1"/>
    <property type="match status" value="1"/>
</dbReference>
<evidence type="ECO:0000256" key="1">
    <source>
        <dbReference type="ARBA" id="ARBA00008520"/>
    </source>
</evidence>
<dbReference type="PANTHER" id="PTHR43649">
    <property type="entry name" value="ARABINOSE-BINDING PROTEIN-RELATED"/>
    <property type="match status" value="1"/>
</dbReference>
<gene>
    <name evidence="3" type="ORF">E6C55_18365</name>
</gene>
<accession>A0A4S4BP95</accession>
<feature type="region of interest" description="Disordered" evidence="2">
    <location>
        <begin position="57"/>
        <end position="101"/>
    </location>
</feature>
<reference evidence="3 4" key="1">
    <citation type="submission" date="2019-04" db="EMBL/GenBank/DDBJ databases">
        <title>Cohnella sp. nov. isolated from preserved vegetables.</title>
        <authorList>
            <person name="Lin S.-Y."/>
            <person name="Hung M.-H."/>
            <person name="Young C.-C."/>
        </authorList>
    </citation>
    <scope>NUCLEOTIDE SEQUENCE [LARGE SCALE GENOMIC DNA]</scope>
    <source>
        <strain evidence="3 4">CC-MHH1044</strain>
    </source>
</reference>
<dbReference type="AlphaFoldDB" id="A0A4S4BP95"/>
<proteinExistence type="inferred from homology"/>
<protein>
    <submittedName>
        <fullName evidence="3">Extracellular solute-binding protein</fullName>
    </submittedName>
</protein>
<comment type="similarity">
    <text evidence="1">Belongs to the bacterial solute-binding protein 1 family.</text>
</comment>
<dbReference type="PANTHER" id="PTHR43649:SF31">
    <property type="entry name" value="SN-GLYCEROL-3-PHOSPHATE-BINDING PERIPLASMIC PROTEIN UGPB"/>
    <property type="match status" value="1"/>
</dbReference>
<organism evidence="3 4">
    <name type="scientific">Cohnella fermenti</name>
    <dbReference type="NCBI Taxonomy" id="2565925"/>
    <lineage>
        <taxon>Bacteria</taxon>
        <taxon>Bacillati</taxon>
        <taxon>Bacillota</taxon>
        <taxon>Bacilli</taxon>
        <taxon>Bacillales</taxon>
        <taxon>Paenibacillaceae</taxon>
        <taxon>Cohnella</taxon>
    </lineage>
</organism>
<keyword evidence="4" id="KW-1185">Reference proteome</keyword>
<feature type="region of interest" description="Disordered" evidence="2">
    <location>
        <begin position="1"/>
        <end position="28"/>
    </location>
</feature>
<evidence type="ECO:0000313" key="4">
    <source>
        <dbReference type="Proteomes" id="UP000310636"/>
    </source>
</evidence>
<sequence length="597" mass="64877">MTDSRRPREGSSIMNSKGTQSKEGGNTMTLKRWTLTMMTTGLIGSMLLTACSGNNEGKSVGNSQEGTAPPASAGSASIASGGDGTTTDPTAEPLGKYDPPIKLTSARGVDSTYKYEAGDDLEHNVWTRAYQDDLGIDFSYDWTVAAAQYDEKLNIAIASGDLPDMFTVNATQLKNLVDAGQIADLTSSWDQYATDYTKQIVTEDGGHSLQSATFNGKVYAIPNTLSAVDTASVLWVRTDWLTKLGLSEPQSLQDVLTIAKAFATQDPDGNGKQDTYGLAVHKNLWDGWAGLEGFFNAYGAYPQIWVRDEASGQLAFGTVQPAMKQALADLQNLYETGAIDPEFGVKDPGKEGELADKFGLFFGKQWAPISPLQAAKNLDPEMDWKAFPIYDLNGQPTKSQAKFPVQSYTVVRKGYEHPEAAVKLANLFADKMFGPDMEPSKYGTTADNIEVFHAAVAQIWPNSQNQEAQASISAALNSNDPSSLTPALKSTYDNIVKFRNGDNSTWAFERIFGPVSSQSVLNQYLEQNLLQNNEFFGAPTPMIGSKQSSLDKMTLENLTKIIMGDASVDDFDTYVKNWSNLGGADITNEVNEWYAAQ</sequence>